<proteinExistence type="predicted"/>
<evidence type="ECO:0000313" key="3">
    <source>
        <dbReference type="Proteomes" id="UP000032232"/>
    </source>
</evidence>
<dbReference type="STRING" id="935700.jaqu_09900"/>
<organism evidence="2 3">
    <name type="scientific">Jannaschia aquimarina</name>
    <dbReference type="NCBI Taxonomy" id="935700"/>
    <lineage>
        <taxon>Bacteria</taxon>
        <taxon>Pseudomonadati</taxon>
        <taxon>Pseudomonadota</taxon>
        <taxon>Alphaproteobacteria</taxon>
        <taxon>Rhodobacterales</taxon>
        <taxon>Roseobacteraceae</taxon>
        <taxon>Jannaschia</taxon>
    </lineage>
</organism>
<gene>
    <name evidence="2" type="ORF">jaqu_09900</name>
</gene>
<evidence type="ECO:0000256" key="1">
    <source>
        <dbReference type="SAM" id="SignalP"/>
    </source>
</evidence>
<sequence>MRAVLVALLGFTGPAWADGQVLSCSASRSCDAAGLCMDDGRDVRFDLTPLEVGGDGTGLYRIAYGPLDVEAVLDGTSTLSWSEGGTNLNTLVPTGPETMVWVARDPEEAPITARTTFLTCKRPVRWNR</sequence>
<dbReference type="PATRIC" id="fig|935700.4.peg.1033"/>
<dbReference type="EMBL" id="JYFE01000020">
    <property type="protein sequence ID" value="KIT17259.1"/>
    <property type="molecule type" value="Genomic_DNA"/>
</dbReference>
<name>A0A0D1EI03_9RHOB</name>
<evidence type="ECO:0000313" key="2">
    <source>
        <dbReference type="EMBL" id="KIT17259.1"/>
    </source>
</evidence>
<comment type="caution">
    <text evidence="2">The sequence shown here is derived from an EMBL/GenBank/DDBJ whole genome shotgun (WGS) entry which is preliminary data.</text>
</comment>
<accession>A0A0D1EI03</accession>
<dbReference type="OrthoDB" id="129755at2"/>
<feature type="signal peptide" evidence="1">
    <location>
        <begin position="1"/>
        <end position="17"/>
    </location>
</feature>
<keyword evidence="3" id="KW-1185">Reference proteome</keyword>
<dbReference type="AlphaFoldDB" id="A0A0D1EI03"/>
<reference evidence="2 3" key="1">
    <citation type="submission" date="2015-02" db="EMBL/GenBank/DDBJ databases">
        <title>Genome Sequence of Jannaschia aquimarina DSM28248, a member of the Roseobacter clade.</title>
        <authorList>
            <person name="Voget S."/>
            <person name="Daniel R."/>
        </authorList>
    </citation>
    <scope>NUCLEOTIDE SEQUENCE [LARGE SCALE GENOMIC DNA]</scope>
    <source>
        <strain evidence="2 3">GSW-M26</strain>
    </source>
</reference>
<dbReference type="Proteomes" id="UP000032232">
    <property type="component" value="Unassembled WGS sequence"/>
</dbReference>
<feature type="chain" id="PRO_5002245440" evidence="1">
    <location>
        <begin position="18"/>
        <end position="128"/>
    </location>
</feature>
<keyword evidence="1" id="KW-0732">Signal</keyword>
<dbReference type="RefSeq" id="WP_043917829.1">
    <property type="nucleotide sequence ID" value="NZ_FZPF01000007.1"/>
</dbReference>
<protein>
    <submittedName>
        <fullName evidence="2">Uncharacterized protein</fullName>
    </submittedName>
</protein>